<sequence length="376" mass="41785">MSISIDSTASLTTAVLKYAPQPISAAVTEIMQTLSPLINTVSSLDEDIKKSLRDFRERFVQAVRYMRITIKHTLVALNMLTPLMVTFGTQLSPSSTESGLRLVAESFLYGNACATDAYEQYKALRRDVESQFELLFQRFGEESVIEVAEISKTTKSTLKALRATITTHLHESEKTASATVDILTGVNTLIRAFLEDKDFSLRDVMITFEMGFTLDPAETRRELEEDRQARKGQIPEVQIKLPRGDASTESGALDSGFSLPDSPRKLISVRIPKSSGVCTIYVERSEDPRPGTTGVRAIFVIPVPHKGSGLKSICVNAVVKPTSSSSASCSLNNRSTTVEETKFEPQNCKPIFSTNQPSKSTLQWMFLRPFLRLRWK</sequence>
<comment type="caution">
    <text evidence="1">The sequence shown here is derived from an EMBL/GenBank/DDBJ whole genome shotgun (WGS) entry which is preliminary data.</text>
</comment>
<dbReference type="Proteomes" id="UP000284842">
    <property type="component" value="Unassembled WGS sequence"/>
</dbReference>
<proteinExistence type="predicted"/>
<dbReference type="InParanoid" id="A0A409YM34"/>
<organism evidence="1 2">
    <name type="scientific">Panaeolus cyanescens</name>
    <dbReference type="NCBI Taxonomy" id="181874"/>
    <lineage>
        <taxon>Eukaryota</taxon>
        <taxon>Fungi</taxon>
        <taxon>Dikarya</taxon>
        <taxon>Basidiomycota</taxon>
        <taxon>Agaricomycotina</taxon>
        <taxon>Agaricomycetes</taxon>
        <taxon>Agaricomycetidae</taxon>
        <taxon>Agaricales</taxon>
        <taxon>Agaricineae</taxon>
        <taxon>Galeropsidaceae</taxon>
        <taxon>Panaeolus</taxon>
    </lineage>
</organism>
<name>A0A409YM34_9AGAR</name>
<dbReference type="AlphaFoldDB" id="A0A409YM34"/>
<keyword evidence="2" id="KW-1185">Reference proteome</keyword>
<evidence type="ECO:0000313" key="1">
    <source>
        <dbReference type="EMBL" id="PPR04139.1"/>
    </source>
</evidence>
<dbReference type="OrthoDB" id="3112947at2759"/>
<accession>A0A409YM34</accession>
<feature type="non-terminal residue" evidence="1">
    <location>
        <position position="376"/>
    </location>
</feature>
<gene>
    <name evidence="1" type="ORF">CVT24_010596</name>
</gene>
<reference evidence="1 2" key="1">
    <citation type="journal article" date="2018" name="Evol. Lett.">
        <title>Horizontal gene cluster transfer increased hallucinogenic mushroom diversity.</title>
        <authorList>
            <person name="Reynolds H.T."/>
            <person name="Vijayakumar V."/>
            <person name="Gluck-Thaler E."/>
            <person name="Korotkin H.B."/>
            <person name="Matheny P.B."/>
            <person name="Slot J.C."/>
        </authorList>
    </citation>
    <scope>NUCLEOTIDE SEQUENCE [LARGE SCALE GENOMIC DNA]</scope>
    <source>
        <strain evidence="1 2">2629</strain>
    </source>
</reference>
<protein>
    <submittedName>
        <fullName evidence="1">Uncharacterized protein</fullName>
    </submittedName>
</protein>
<dbReference type="EMBL" id="NHTK01000990">
    <property type="protein sequence ID" value="PPR04139.1"/>
    <property type="molecule type" value="Genomic_DNA"/>
</dbReference>
<evidence type="ECO:0000313" key="2">
    <source>
        <dbReference type="Proteomes" id="UP000284842"/>
    </source>
</evidence>